<evidence type="ECO:0000256" key="2">
    <source>
        <dbReference type="SAM" id="Phobius"/>
    </source>
</evidence>
<sequence>MQPDGPYRYTHLLGGSPVGKAWAALDQQGRFVTVAVLDATVAAAPGWREAFAGIVNHLAQTPGGTPFVYADFSAAAPWVAYGPEAGPAAEKLFRALNVEYTPAPTSGPPVSAPPTPEPSPAVPQQFPAPAQPTSGVPASVSGAPASVSGMPQSPTPVGPTSFPGQQAPFLAYPVSGSPVPAPDSAPPSGALVSAFPSTPNEPAPADPFAAPARRIKPSETRRSPVGLLVGIAALVLVVLAAAGGLFVWVGSTGSDKATPPPYTHEERAVAIAAPALVYVEVVVTGYLRDKSSGTPLRAAPVTFKRRCSGFVVQADGHAFTNGLCVRPAADTARQNALYSLGRTLIEEGELDSADLDDFVAKRLNATVLGGVGADQEPEVRLFGQFNVAKGNVTESPAIPGEIVRTWEPELGNVALVKFAKQDLPVAELNAAADVQQGASLFTLGYATSERDPLTASYAIASKPVTVLGSGSVGAVSGYRVTDDVGIHSRGGMVIDSGGRVAGILDNDRELPDGANRAVVPAATLAGMLTDAGVSNALGPVDTGYRSGLDAYFGGRYADAIAHFDAVPDDSPAKLIAQDYRQKAADRQQIEGQGGGSARTVGLVAALGGALVGALILFLIMVARRRMR</sequence>
<name>A0ABQ4IGE6_9ACTN</name>
<dbReference type="RefSeq" id="WP_204291819.1">
    <property type="nucleotide sequence ID" value="NZ_BAAAGZ010000062.1"/>
</dbReference>
<dbReference type="Pfam" id="PF13365">
    <property type="entry name" value="Trypsin_2"/>
    <property type="match status" value="1"/>
</dbReference>
<evidence type="ECO:0000313" key="4">
    <source>
        <dbReference type="Proteomes" id="UP000647860"/>
    </source>
</evidence>
<gene>
    <name evidence="3" type="ORF">Vgi01_36630</name>
</gene>
<evidence type="ECO:0008006" key="5">
    <source>
        <dbReference type="Google" id="ProtNLM"/>
    </source>
</evidence>
<keyword evidence="2" id="KW-0812">Transmembrane</keyword>
<feature type="region of interest" description="Disordered" evidence="1">
    <location>
        <begin position="104"/>
        <end position="210"/>
    </location>
</feature>
<organism evidence="3 4">
    <name type="scientific">Micromonospora gifhornensis</name>
    <dbReference type="NCBI Taxonomy" id="84594"/>
    <lineage>
        <taxon>Bacteria</taxon>
        <taxon>Bacillati</taxon>
        <taxon>Actinomycetota</taxon>
        <taxon>Actinomycetes</taxon>
        <taxon>Micromonosporales</taxon>
        <taxon>Micromonosporaceae</taxon>
        <taxon>Micromonospora</taxon>
    </lineage>
</organism>
<proteinExistence type="predicted"/>
<keyword evidence="2" id="KW-1133">Transmembrane helix</keyword>
<feature type="transmembrane region" description="Helical" evidence="2">
    <location>
        <begin position="225"/>
        <end position="248"/>
    </location>
</feature>
<feature type="transmembrane region" description="Helical" evidence="2">
    <location>
        <begin position="600"/>
        <end position="622"/>
    </location>
</feature>
<evidence type="ECO:0000256" key="1">
    <source>
        <dbReference type="SAM" id="MobiDB-lite"/>
    </source>
</evidence>
<evidence type="ECO:0000313" key="3">
    <source>
        <dbReference type="EMBL" id="GIJ16979.1"/>
    </source>
</evidence>
<reference evidence="3 4" key="1">
    <citation type="submission" date="2021-01" db="EMBL/GenBank/DDBJ databases">
        <title>Whole genome shotgun sequence of Verrucosispora gifhornensis NBRC 16317.</title>
        <authorList>
            <person name="Komaki H."/>
            <person name="Tamura T."/>
        </authorList>
    </citation>
    <scope>NUCLEOTIDE SEQUENCE [LARGE SCALE GENOMIC DNA]</scope>
    <source>
        <strain evidence="3 4">NBRC 16317</strain>
    </source>
</reference>
<dbReference type="SUPFAM" id="SSF50494">
    <property type="entry name" value="Trypsin-like serine proteases"/>
    <property type="match status" value="1"/>
</dbReference>
<accession>A0ABQ4IGE6</accession>
<comment type="caution">
    <text evidence="3">The sequence shown here is derived from an EMBL/GenBank/DDBJ whole genome shotgun (WGS) entry which is preliminary data.</text>
</comment>
<dbReference type="EMBL" id="BOPA01000025">
    <property type="protein sequence ID" value="GIJ16979.1"/>
    <property type="molecule type" value="Genomic_DNA"/>
</dbReference>
<feature type="compositionally biased region" description="Pro residues" evidence="1">
    <location>
        <begin position="105"/>
        <end position="121"/>
    </location>
</feature>
<keyword evidence="2" id="KW-0472">Membrane</keyword>
<keyword evidence="4" id="KW-1185">Reference proteome</keyword>
<dbReference type="InterPro" id="IPR009003">
    <property type="entry name" value="Peptidase_S1_PA"/>
</dbReference>
<protein>
    <recommendedName>
        <fullName evidence="5">Trypsin-like peptidase domain-containing protein</fullName>
    </recommendedName>
</protein>
<dbReference type="Proteomes" id="UP000647860">
    <property type="component" value="Unassembled WGS sequence"/>
</dbReference>
<feature type="compositionally biased region" description="Low complexity" evidence="1">
    <location>
        <begin position="122"/>
        <end position="149"/>
    </location>
</feature>